<dbReference type="OrthoDB" id="2147654at2"/>
<evidence type="ECO:0000313" key="1">
    <source>
        <dbReference type="EMBL" id="KIU21106.1"/>
    </source>
</evidence>
<proteinExistence type="predicted"/>
<dbReference type="Proteomes" id="UP000032287">
    <property type="component" value="Unassembled WGS sequence"/>
</dbReference>
<dbReference type="KEGG" id="wcb:AO080_04795"/>
<organism evidence="1 2">
    <name type="scientific">Weissella cibaria</name>
    <dbReference type="NCBI Taxonomy" id="137591"/>
    <lineage>
        <taxon>Bacteria</taxon>
        <taxon>Bacillati</taxon>
        <taxon>Bacillota</taxon>
        <taxon>Bacilli</taxon>
        <taxon>Lactobacillales</taxon>
        <taxon>Lactobacillaceae</taxon>
        <taxon>Weissella</taxon>
    </lineage>
</organism>
<protein>
    <submittedName>
        <fullName evidence="1">Uncharacterized protein</fullName>
    </submittedName>
</protein>
<comment type="caution">
    <text evidence="1">The sequence shown here is derived from an EMBL/GenBank/DDBJ whole genome shotgun (WGS) entry which is preliminary data.</text>
</comment>
<gene>
    <name evidence="1" type="ORF">QX99_00864</name>
</gene>
<accession>A0A0D1LZC5</accession>
<dbReference type="STRING" id="137591.AO080_04795"/>
<dbReference type="AlphaFoldDB" id="A0A0D1LZC5"/>
<sequence precursor="true">MKRIGVTILIGLFALAVPVTASATTGKAGVTVEPGTRTLDRGVTSINFGKVPWHQVTLPVTLSATLPAGAFVINDYSGATAGWTLSMAVEPFTNGSQSFDGSLTINDVTMRADPTQHGSATLFRSKTSGYWRSPAVTAMITVPVQSNDDYAANVLYTLNNGVAQ</sequence>
<dbReference type="PATRIC" id="fig|137591.25.peg.835"/>
<reference evidence="1 2" key="1">
    <citation type="journal article" date="2015" name="Microbiology (Mosc.)">
        <title>Genomics of the Weissella cibaria species with an examination of its metabolic traits.</title>
        <authorList>
            <person name="Lynch K.M."/>
            <person name="Lucid A."/>
            <person name="Arendt E.K."/>
            <person name="Sleator R.D."/>
            <person name="Lucey B."/>
            <person name="Coffey A."/>
        </authorList>
    </citation>
    <scope>NUCLEOTIDE SEQUENCE [LARGE SCALE GENOMIC DNA]</scope>
    <source>
        <strain evidence="1 2">MG1</strain>
    </source>
</reference>
<evidence type="ECO:0000313" key="2">
    <source>
        <dbReference type="Proteomes" id="UP000032287"/>
    </source>
</evidence>
<dbReference type="RefSeq" id="WP_043707688.1">
    <property type="nucleotide sequence ID" value="NZ_CP012873.1"/>
</dbReference>
<dbReference type="EMBL" id="JWHU01000012">
    <property type="protein sequence ID" value="KIU21106.1"/>
    <property type="molecule type" value="Genomic_DNA"/>
</dbReference>
<name>A0A0D1LZC5_9LACO</name>
<keyword evidence="2" id="KW-1185">Reference proteome</keyword>